<keyword evidence="12" id="KW-0503">Monooxygenase</keyword>
<evidence type="ECO:0000256" key="6">
    <source>
        <dbReference type="ARBA" id="ARBA00022605"/>
    </source>
</evidence>
<dbReference type="GO" id="GO:0051762">
    <property type="term" value="P:sesquiterpene biosynthetic process"/>
    <property type="evidence" value="ECO:0007669"/>
    <property type="project" value="UniProtKB-ARBA"/>
</dbReference>
<dbReference type="GO" id="GO:0005506">
    <property type="term" value="F:iron ion binding"/>
    <property type="evidence" value="ECO:0007669"/>
    <property type="project" value="InterPro"/>
</dbReference>
<comment type="caution">
    <text evidence="17">The sequence shown here is derived from an EMBL/GenBank/DDBJ whole genome shotgun (WGS) entry which is preliminary data.</text>
</comment>
<comment type="similarity">
    <text evidence="4">Belongs to the cytochrome P450 family.</text>
</comment>
<evidence type="ECO:0000256" key="7">
    <source>
        <dbReference type="ARBA" id="ARBA00022617"/>
    </source>
</evidence>
<dbReference type="InterPro" id="IPR042122">
    <property type="entry name" value="Ser_AcTrfase_N_sf"/>
</dbReference>
<dbReference type="GO" id="GO:0009001">
    <property type="term" value="F:serine O-acetyltransferase activity"/>
    <property type="evidence" value="ECO:0007669"/>
    <property type="project" value="UniProtKB-EC"/>
</dbReference>
<dbReference type="PRINTS" id="PR00385">
    <property type="entry name" value="P450"/>
</dbReference>
<keyword evidence="6" id="KW-0028">Amino-acid biosynthesis</keyword>
<evidence type="ECO:0000256" key="15">
    <source>
        <dbReference type="SAM" id="MobiDB-lite"/>
    </source>
</evidence>
<comment type="cofactor">
    <cofactor evidence="1 14">
        <name>heme</name>
        <dbReference type="ChEBI" id="CHEBI:30413"/>
    </cofactor>
</comment>
<evidence type="ECO:0000256" key="10">
    <source>
        <dbReference type="ARBA" id="ARBA00023002"/>
    </source>
</evidence>
<dbReference type="SUPFAM" id="SSF51161">
    <property type="entry name" value="Trimeric LpxA-like enzymes"/>
    <property type="match status" value="1"/>
</dbReference>
<dbReference type="InterPro" id="IPR005881">
    <property type="entry name" value="Ser_O-AcTrfase"/>
</dbReference>
<dbReference type="InterPro" id="IPR018357">
    <property type="entry name" value="Hexapep_transf_CS"/>
</dbReference>
<dbReference type="PRINTS" id="PR00463">
    <property type="entry name" value="EP450I"/>
</dbReference>
<dbReference type="Proteomes" id="UP001229421">
    <property type="component" value="Unassembled WGS sequence"/>
</dbReference>
<dbReference type="FunFam" id="2.160.10.10:FF:000002">
    <property type="entry name" value="Serine acetyltransferase"/>
    <property type="match status" value="1"/>
</dbReference>
<dbReference type="Pfam" id="PF00067">
    <property type="entry name" value="p450"/>
    <property type="match status" value="1"/>
</dbReference>
<dbReference type="PROSITE" id="PS00101">
    <property type="entry name" value="HEXAPEP_TRANSFERASES"/>
    <property type="match status" value="1"/>
</dbReference>
<keyword evidence="9 14" id="KW-0479">Metal-binding</keyword>
<evidence type="ECO:0000256" key="13">
    <source>
        <dbReference type="ARBA" id="ARBA00023315"/>
    </source>
</evidence>
<dbReference type="AlphaFoldDB" id="A0AAD8LD73"/>
<keyword evidence="10" id="KW-0560">Oxidoreductase</keyword>
<keyword evidence="13" id="KW-0012">Acyltransferase</keyword>
<protein>
    <recommendedName>
        <fullName evidence="5">serine O-acetyltransferase</fullName>
        <ecNumber evidence="5">2.3.1.30</ecNumber>
    </recommendedName>
</protein>
<evidence type="ECO:0000256" key="14">
    <source>
        <dbReference type="PIRSR" id="PIRSR602401-1"/>
    </source>
</evidence>
<evidence type="ECO:0000256" key="12">
    <source>
        <dbReference type="ARBA" id="ARBA00023033"/>
    </source>
</evidence>
<accession>A0AAD8LD73</accession>
<feature type="binding site" description="axial binding residue" evidence="14">
    <location>
        <position position="806"/>
    </location>
    <ligand>
        <name>heme</name>
        <dbReference type="ChEBI" id="CHEBI:30413"/>
    </ligand>
    <ligandPart>
        <name>Fe</name>
        <dbReference type="ChEBI" id="CHEBI:18248"/>
    </ligandPart>
</feature>
<dbReference type="PROSITE" id="PS00086">
    <property type="entry name" value="CYTOCHROME_P450"/>
    <property type="match status" value="1"/>
</dbReference>
<feature type="domain" description="Serine acetyltransferase N-terminal" evidence="16">
    <location>
        <begin position="87"/>
        <end position="191"/>
    </location>
</feature>
<dbReference type="GO" id="GO:0016705">
    <property type="term" value="F:oxidoreductase activity, acting on paired donors, with incorporation or reduction of molecular oxygen"/>
    <property type="evidence" value="ECO:0007669"/>
    <property type="project" value="InterPro"/>
</dbReference>
<comment type="pathway">
    <text evidence="2">Amino-acid biosynthesis; L-cysteine biosynthesis; L-cysteine from L-serine: step 1/2.</text>
</comment>
<keyword evidence="11 14" id="KW-0408">Iron</keyword>
<dbReference type="Gene3D" id="1.10.630.10">
    <property type="entry name" value="Cytochrome P450"/>
    <property type="match status" value="1"/>
</dbReference>
<feature type="region of interest" description="Disordered" evidence="15">
    <location>
        <begin position="1"/>
        <end position="26"/>
    </location>
</feature>
<dbReference type="SUPFAM" id="SSF48264">
    <property type="entry name" value="Cytochrome P450"/>
    <property type="match status" value="1"/>
</dbReference>
<evidence type="ECO:0000313" key="17">
    <source>
        <dbReference type="EMBL" id="KAK1440249.1"/>
    </source>
</evidence>
<dbReference type="EC" id="2.3.1.30" evidence="5"/>
<proteinExistence type="inferred from homology"/>
<evidence type="ECO:0000256" key="3">
    <source>
        <dbReference type="ARBA" id="ARBA00007274"/>
    </source>
</evidence>
<dbReference type="CDD" id="cd03354">
    <property type="entry name" value="LbH_SAT"/>
    <property type="match status" value="1"/>
</dbReference>
<dbReference type="InterPro" id="IPR045304">
    <property type="entry name" value="LbH_SAT"/>
</dbReference>
<evidence type="ECO:0000256" key="9">
    <source>
        <dbReference type="ARBA" id="ARBA00022723"/>
    </source>
</evidence>
<evidence type="ECO:0000256" key="5">
    <source>
        <dbReference type="ARBA" id="ARBA00013266"/>
    </source>
</evidence>
<evidence type="ECO:0000256" key="4">
    <source>
        <dbReference type="ARBA" id="ARBA00010617"/>
    </source>
</evidence>
<comment type="similarity">
    <text evidence="3">Belongs to the transferase hexapeptide repeat family.</text>
</comment>
<dbReference type="GO" id="GO:0006535">
    <property type="term" value="P:cysteine biosynthetic process from serine"/>
    <property type="evidence" value="ECO:0007669"/>
    <property type="project" value="InterPro"/>
</dbReference>
<dbReference type="InterPro" id="IPR001451">
    <property type="entry name" value="Hexapep"/>
</dbReference>
<evidence type="ECO:0000256" key="8">
    <source>
        <dbReference type="ARBA" id="ARBA00022679"/>
    </source>
</evidence>
<dbReference type="SMART" id="SM00971">
    <property type="entry name" value="SATase_N"/>
    <property type="match status" value="1"/>
</dbReference>
<keyword evidence="7 14" id="KW-0349">Heme</keyword>
<dbReference type="Pfam" id="PF06426">
    <property type="entry name" value="SATase_N"/>
    <property type="match status" value="1"/>
</dbReference>
<keyword evidence="8" id="KW-0808">Transferase</keyword>
<dbReference type="EMBL" id="JAUHHV010000001">
    <property type="protein sequence ID" value="KAK1440249.1"/>
    <property type="molecule type" value="Genomic_DNA"/>
</dbReference>
<sequence length="868" mass="96915">MSLNFPGSLPLPHSFSHKNPPKKSHKNTIFCTVNSRTQVVLENNPKFCTPNYPDQFSQTPISKIQTQTSPVHQNEELNEENDDVDDIWLKLKDEARSDVDHEPILSNYYFTSILSHHVMESALAGHLSVKLGDSSLPNGTLFDVFMSVLTEDQEIVTSVKYDLRAVKERDPACISYVQCFLNFKGFLACQAHRIAHKLWSQDRKVIALIIQNRVSEVFAVDIHPGARIGRGILFDHATGLVIGETAVIGDNVSILHNVTLGGTGKICGDRHPKIGDGVLIGAGTCVLGNVKIGEGAKIGAGSVVLRDVPPRTTAVGNPAKLIGGKENPIRLDKIPGLTMDHTLHINEWSDYDQTWQLMVSQRLKSSMEFTFPLFQTIITFLFMLLIIKILNRSKTNHSTPNLPPGPRKLPLIGNILDVAGSLPHHTLGKLAKKYGPLMHLQLGENSTIIASSAETAKEVMKTHDVNFANRPFLLAAHILAYKSTNIMFSPYGDYWRQLRRICNTELLSSKHVQSLRPIREQEVSNLIHTIFKQSGSVINLSELIFTLSYGITARSVFGKKLKHQAELISLTDEAIELSGGFTLTDLYPSSKVISFFSGVRPKLEKMHQRIDELLDDIIKEHKTHQNEEGDANHLLADVLLKLQETGNLEVPLTIDNVKAIIVDVIAAGSDTSSTVIEWAMSELLKNPSIMDKAQTEVRRVFSTKSTVDETDIQSLDFLKLVIKETLRLHPPAPLMLPMENKEKCEINRYDIPAKTRVVVNVWAIGRDPKYWTEPERFNPERFVNSSIDFRGLDFEYIPFGAGRRICPGISFGLANLELPLASLLYHFDWEVANGSMKNEELDMTESFGTVVKRKSVLKLVPTVVHPPT</sequence>
<dbReference type="PANTHER" id="PTHR47955:SF8">
    <property type="entry name" value="CYTOCHROME P450 71D11-LIKE"/>
    <property type="match status" value="1"/>
</dbReference>
<dbReference type="GO" id="GO:0004497">
    <property type="term" value="F:monooxygenase activity"/>
    <property type="evidence" value="ECO:0007669"/>
    <property type="project" value="UniProtKB-KW"/>
</dbReference>
<dbReference type="PANTHER" id="PTHR47955">
    <property type="entry name" value="CYTOCHROME P450 FAMILY 71 PROTEIN"/>
    <property type="match status" value="1"/>
</dbReference>
<evidence type="ECO:0000313" key="18">
    <source>
        <dbReference type="Proteomes" id="UP001229421"/>
    </source>
</evidence>
<dbReference type="InterPro" id="IPR036396">
    <property type="entry name" value="Cyt_P450_sf"/>
</dbReference>
<dbReference type="InterPro" id="IPR001128">
    <property type="entry name" value="Cyt_P450"/>
</dbReference>
<reference evidence="17" key="1">
    <citation type="journal article" date="2023" name="bioRxiv">
        <title>Improved chromosome-level genome assembly for marigold (Tagetes erecta).</title>
        <authorList>
            <person name="Jiang F."/>
            <person name="Yuan L."/>
            <person name="Wang S."/>
            <person name="Wang H."/>
            <person name="Xu D."/>
            <person name="Wang A."/>
            <person name="Fan W."/>
        </authorList>
    </citation>
    <scope>NUCLEOTIDE SEQUENCE</scope>
    <source>
        <strain evidence="17">WSJ</strain>
        <tissue evidence="17">Leaf</tissue>
    </source>
</reference>
<gene>
    <name evidence="17" type="ORF">QVD17_06074</name>
</gene>
<dbReference type="InterPro" id="IPR011004">
    <property type="entry name" value="Trimer_LpxA-like_sf"/>
</dbReference>
<feature type="compositionally biased region" description="Basic residues" evidence="15">
    <location>
        <begin position="15"/>
        <end position="26"/>
    </location>
</feature>
<dbReference type="InterPro" id="IPR017972">
    <property type="entry name" value="Cyt_P450_CS"/>
</dbReference>
<dbReference type="NCBIfam" id="TIGR01172">
    <property type="entry name" value="cysE"/>
    <property type="match status" value="1"/>
</dbReference>
<dbReference type="Pfam" id="PF00132">
    <property type="entry name" value="Hexapep"/>
    <property type="match status" value="1"/>
</dbReference>
<organism evidence="17 18">
    <name type="scientific">Tagetes erecta</name>
    <name type="common">African marigold</name>
    <dbReference type="NCBI Taxonomy" id="13708"/>
    <lineage>
        <taxon>Eukaryota</taxon>
        <taxon>Viridiplantae</taxon>
        <taxon>Streptophyta</taxon>
        <taxon>Embryophyta</taxon>
        <taxon>Tracheophyta</taxon>
        <taxon>Spermatophyta</taxon>
        <taxon>Magnoliopsida</taxon>
        <taxon>eudicotyledons</taxon>
        <taxon>Gunneridae</taxon>
        <taxon>Pentapetalae</taxon>
        <taxon>asterids</taxon>
        <taxon>campanulids</taxon>
        <taxon>Asterales</taxon>
        <taxon>Asteraceae</taxon>
        <taxon>Asteroideae</taxon>
        <taxon>Heliantheae alliance</taxon>
        <taxon>Tageteae</taxon>
        <taxon>Tagetes</taxon>
    </lineage>
</organism>
<dbReference type="Gene3D" id="2.160.10.10">
    <property type="entry name" value="Hexapeptide repeat proteins"/>
    <property type="match status" value="1"/>
</dbReference>
<dbReference type="InterPro" id="IPR002401">
    <property type="entry name" value="Cyt_P450_E_grp-I"/>
</dbReference>
<dbReference type="InterPro" id="IPR010493">
    <property type="entry name" value="Ser_AcTrfase_N"/>
</dbReference>
<dbReference type="GO" id="GO:0005737">
    <property type="term" value="C:cytoplasm"/>
    <property type="evidence" value="ECO:0007669"/>
    <property type="project" value="InterPro"/>
</dbReference>
<dbReference type="NCBIfam" id="NF041874">
    <property type="entry name" value="EPS_EpsC"/>
    <property type="match status" value="1"/>
</dbReference>
<dbReference type="GO" id="GO:0020037">
    <property type="term" value="F:heme binding"/>
    <property type="evidence" value="ECO:0007669"/>
    <property type="project" value="InterPro"/>
</dbReference>
<dbReference type="CDD" id="cd11072">
    <property type="entry name" value="CYP71-like"/>
    <property type="match status" value="1"/>
</dbReference>
<dbReference type="FunFam" id="1.10.630.10:FF:000008">
    <property type="entry name" value="Cytochrome P450 71D8"/>
    <property type="match status" value="1"/>
</dbReference>
<dbReference type="Gene3D" id="1.10.3130.10">
    <property type="entry name" value="serine acetyltransferase, domain 1"/>
    <property type="match status" value="1"/>
</dbReference>
<dbReference type="InterPro" id="IPR053376">
    <property type="entry name" value="Serine_acetyltransferase"/>
</dbReference>
<evidence type="ECO:0000256" key="2">
    <source>
        <dbReference type="ARBA" id="ARBA00004876"/>
    </source>
</evidence>
<keyword evidence="18" id="KW-1185">Reference proteome</keyword>
<evidence type="ECO:0000256" key="11">
    <source>
        <dbReference type="ARBA" id="ARBA00023004"/>
    </source>
</evidence>
<evidence type="ECO:0000259" key="16">
    <source>
        <dbReference type="SMART" id="SM00971"/>
    </source>
</evidence>
<name>A0AAD8LD73_TARER</name>
<evidence type="ECO:0000256" key="1">
    <source>
        <dbReference type="ARBA" id="ARBA00001971"/>
    </source>
</evidence>